<reference evidence="3 4" key="1">
    <citation type="submission" date="2020-08" db="EMBL/GenBank/DDBJ databases">
        <title>Genome public.</title>
        <authorList>
            <person name="Liu C."/>
            <person name="Sun Q."/>
        </authorList>
    </citation>
    <scope>NUCLEOTIDE SEQUENCE [LARGE SCALE GENOMIC DNA]</scope>
    <source>
        <strain evidence="3 4">BX4</strain>
    </source>
</reference>
<keyword evidence="1" id="KW-0812">Transmembrane</keyword>
<dbReference type="PANTHER" id="PTHR40448:SF1">
    <property type="entry name" value="TWO-COMPONENT SENSOR HISTIDINE KINASE"/>
    <property type="match status" value="1"/>
</dbReference>
<organism evidence="3 4">
    <name type="scientific">Eubacterium segne</name>
    <dbReference type="NCBI Taxonomy" id="2763045"/>
    <lineage>
        <taxon>Bacteria</taxon>
        <taxon>Bacillati</taxon>
        <taxon>Bacillota</taxon>
        <taxon>Clostridia</taxon>
        <taxon>Eubacteriales</taxon>
        <taxon>Eubacteriaceae</taxon>
        <taxon>Eubacterium</taxon>
    </lineage>
</organism>
<evidence type="ECO:0000259" key="2">
    <source>
        <dbReference type="Pfam" id="PF14501"/>
    </source>
</evidence>
<keyword evidence="1" id="KW-1133">Transmembrane helix</keyword>
<evidence type="ECO:0000313" key="3">
    <source>
        <dbReference type="EMBL" id="MBC5666542.1"/>
    </source>
</evidence>
<dbReference type="EMBL" id="JACOOZ010000001">
    <property type="protein sequence ID" value="MBC5666542.1"/>
    <property type="molecule type" value="Genomic_DNA"/>
</dbReference>
<dbReference type="SUPFAM" id="SSF55874">
    <property type="entry name" value="ATPase domain of HSP90 chaperone/DNA topoisomerase II/histidine kinase"/>
    <property type="match status" value="1"/>
</dbReference>
<dbReference type="PANTHER" id="PTHR40448">
    <property type="entry name" value="TWO-COMPONENT SENSOR HISTIDINE KINASE"/>
    <property type="match status" value="1"/>
</dbReference>
<evidence type="ECO:0000256" key="1">
    <source>
        <dbReference type="SAM" id="Phobius"/>
    </source>
</evidence>
<dbReference type="Pfam" id="PF14501">
    <property type="entry name" value="HATPase_c_5"/>
    <property type="match status" value="1"/>
</dbReference>
<dbReference type="Gene3D" id="3.30.565.10">
    <property type="entry name" value="Histidine kinase-like ATPase, C-terminal domain"/>
    <property type="match status" value="1"/>
</dbReference>
<evidence type="ECO:0000313" key="4">
    <source>
        <dbReference type="Proteomes" id="UP000597877"/>
    </source>
</evidence>
<dbReference type="InterPro" id="IPR032834">
    <property type="entry name" value="NatK-like_C"/>
</dbReference>
<feature type="transmembrane region" description="Helical" evidence="1">
    <location>
        <begin position="176"/>
        <end position="194"/>
    </location>
</feature>
<feature type="transmembrane region" description="Helical" evidence="1">
    <location>
        <begin position="111"/>
        <end position="127"/>
    </location>
</feature>
<protein>
    <submittedName>
        <fullName evidence="3">GHKL domain-containing protein</fullName>
    </submittedName>
</protein>
<keyword evidence="1" id="KW-0472">Membrane</keyword>
<proteinExistence type="predicted"/>
<comment type="caution">
    <text evidence="3">The sequence shown here is derived from an EMBL/GenBank/DDBJ whole genome shotgun (WGS) entry which is preliminary data.</text>
</comment>
<dbReference type="InterPro" id="IPR036890">
    <property type="entry name" value="HATPase_C_sf"/>
</dbReference>
<dbReference type="RefSeq" id="WP_118589186.1">
    <property type="nucleotide sequence ID" value="NZ_JACOOZ010000001.1"/>
</dbReference>
<keyword evidence="4" id="KW-1185">Reference proteome</keyword>
<name>A0ABR7EYX1_9FIRM</name>
<sequence>MLEITYRLFEMLALVVCLHSLNGEKLKIDVYNVGFVGIEMAFMQMIQEGIVSKGMYFVIYLIYFIYAYLKFGDSVKRTVLKCLLVTLIIGALQILVYIPFSFFYYITPNESLIIMFINGAILLILFFTRNNKIFMSVVEIFAKRDWILKTSLTLCVIVLVYFMYSLKKSEVIEIDIFVLISIFMTMFLIFIYRWQKSTYELNRREQELQITNLYNGVFEEMIKTMRNKQHDFKNQIDAIYSSHLKAESMEELIEIQKKYCDNVLYQNRFSKVLSCTKNSILAGFIYTKFVEAENNGIEIQYEISYRDSNEIVIYDLVDIVGILLDNAIEAVTSTEVSKKIVFELSDAEGINLLVKNPVVNILNSEIQKFFERGYSTKEGERGIGLNKLMELQQKYKYDVYTHIENDNSMEWIVFNIIK</sequence>
<feature type="transmembrane region" description="Helical" evidence="1">
    <location>
        <begin position="50"/>
        <end position="69"/>
    </location>
</feature>
<feature type="transmembrane region" description="Helical" evidence="1">
    <location>
        <begin position="147"/>
        <end position="164"/>
    </location>
</feature>
<dbReference type="Proteomes" id="UP000597877">
    <property type="component" value="Unassembled WGS sequence"/>
</dbReference>
<accession>A0ABR7EYX1</accession>
<feature type="transmembrane region" description="Helical" evidence="1">
    <location>
        <begin position="81"/>
        <end position="105"/>
    </location>
</feature>
<gene>
    <name evidence="3" type="ORF">H8S00_00805</name>
</gene>
<feature type="domain" description="Sensor histidine kinase NatK-like C-terminal" evidence="2">
    <location>
        <begin position="313"/>
        <end position="407"/>
    </location>
</feature>